<dbReference type="GO" id="GO:0005886">
    <property type="term" value="C:plasma membrane"/>
    <property type="evidence" value="ECO:0007669"/>
    <property type="project" value="UniProtKB-SubCell"/>
</dbReference>
<keyword evidence="5 7" id="KW-0472">Membrane</keyword>
<evidence type="ECO:0000256" key="5">
    <source>
        <dbReference type="ARBA" id="ARBA00023136"/>
    </source>
</evidence>
<sequence length="444" mass="48796">MNQFQSIDEVFAALRRRGWLIVIVAVVGCVLSVHLALGQVKAYEATAVVQIEDARLPDQLAGASASQSADASRRVRLIEQRLMARDNLVNIMEKHDLFTDRPGITMNERVAAMREAARIQEIVNAAQAYAPGGNAPSGLIITVRLNDAQKAADVANDLMTLVIDQSRDRSSGRARETLDFFSAEETRIAGAIEAQEGQIAAFKRENAEQIPDGVTELRAQLGTLRDTDLDLDQQIVTLEATTSRQREEVTARQVELLQDQKLLITERIAQIEALLAGAPEVERELNRLERELTKLQDQYSVITRRKAEAEMGQLLEDRQATDRFEVLETALVPEAPVSRSRKQLAMMGGFASILAGLAAAFIVELMNPAIRSAAQMERMLGVQPVVSIPTITTRRDRTIGGLKLGAKILMFLALIAAGLRLLANRVPALAELAGRFLPRRIARG</sequence>
<feature type="transmembrane region" description="Helical" evidence="7">
    <location>
        <begin position="18"/>
        <end position="37"/>
    </location>
</feature>
<gene>
    <name evidence="9" type="ORF">ABFB10_10280</name>
</gene>
<keyword evidence="6" id="KW-0175">Coiled coil</keyword>
<evidence type="ECO:0000256" key="3">
    <source>
        <dbReference type="ARBA" id="ARBA00022692"/>
    </source>
</evidence>
<keyword evidence="10" id="KW-1185">Reference proteome</keyword>
<comment type="subcellular location">
    <subcellularLocation>
        <location evidence="1">Cell membrane</location>
        <topology evidence="1">Multi-pass membrane protein</topology>
    </subcellularLocation>
</comment>
<dbReference type="InterPro" id="IPR003856">
    <property type="entry name" value="LPS_length_determ_N"/>
</dbReference>
<dbReference type="RefSeq" id="WP_347166452.1">
    <property type="nucleotide sequence ID" value="NZ_JBDNCH010000002.1"/>
</dbReference>
<dbReference type="AlphaFoldDB" id="A0AAW9SLP0"/>
<protein>
    <submittedName>
        <fullName evidence="9">Wzz/FepE/Etk N-terminal domain-containing protein</fullName>
    </submittedName>
</protein>
<evidence type="ECO:0000256" key="4">
    <source>
        <dbReference type="ARBA" id="ARBA00022989"/>
    </source>
</evidence>
<feature type="domain" description="Polysaccharide chain length determinant N-terminal" evidence="8">
    <location>
        <begin position="7"/>
        <end position="65"/>
    </location>
</feature>
<evidence type="ECO:0000256" key="7">
    <source>
        <dbReference type="SAM" id="Phobius"/>
    </source>
</evidence>
<dbReference type="InterPro" id="IPR050445">
    <property type="entry name" value="Bact_polysacc_biosynth/exp"/>
</dbReference>
<dbReference type="PANTHER" id="PTHR32309">
    <property type="entry name" value="TYROSINE-PROTEIN KINASE"/>
    <property type="match status" value="1"/>
</dbReference>
<evidence type="ECO:0000256" key="6">
    <source>
        <dbReference type="SAM" id="Coils"/>
    </source>
</evidence>
<evidence type="ECO:0000256" key="2">
    <source>
        <dbReference type="ARBA" id="ARBA00022475"/>
    </source>
</evidence>
<keyword evidence="2" id="KW-1003">Cell membrane</keyword>
<proteinExistence type="predicted"/>
<dbReference type="Pfam" id="PF02706">
    <property type="entry name" value="Wzz"/>
    <property type="match status" value="1"/>
</dbReference>
<dbReference type="EMBL" id="JBDNCH010000002">
    <property type="protein sequence ID" value="MEN9061371.1"/>
    <property type="molecule type" value="Genomic_DNA"/>
</dbReference>
<reference evidence="9 10" key="1">
    <citation type="submission" date="2024-05" db="EMBL/GenBank/DDBJ databases">
        <title>Genome sequence of Ponticoccus litoralis KCCM 90028.</title>
        <authorList>
            <person name="Kim J.M."/>
            <person name="Lee J.K."/>
            <person name="Choi B.J."/>
            <person name="Bayburt H."/>
            <person name="Baek J.H."/>
            <person name="Jeon C.O."/>
        </authorList>
    </citation>
    <scope>NUCLEOTIDE SEQUENCE [LARGE SCALE GENOMIC DNA]</scope>
    <source>
        <strain evidence="9 10">KCCM 90028</strain>
    </source>
</reference>
<dbReference type="PANTHER" id="PTHR32309:SF31">
    <property type="entry name" value="CAPSULAR EXOPOLYSACCHARIDE FAMILY"/>
    <property type="match status" value="1"/>
</dbReference>
<feature type="transmembrane region" description="Helical" evidence="7">
    <location>
        <begin position="344"/>
        <end position="366"/>
    </location>
</feature>
<name>A0AAW9SLP0_9RHOB</name>
<evidence type="ECO:0000259" key="8">
    <source>
        <dbReference type="Pfam" id="PF02706"/>
    </source>
</evidence>
<evidence type="ECO:0000313" key="9">
    <source>
        <dbReference type="EMBL" id="MEN9061371.1"/>
    </source>
</evidence>
<dbReference type="Proteomes" id="UP001428774">
    <property type="component" value="Unassembled WGS sequence"/>
</dbReference>
<keyword evidence="4 7" id="KW-1133">Transmembrane helix</keyword>
<accession>A0AAW9SLP0</accession>
<comment type="caution">
    <text evidence="9">The sequence shown here is derived from an EMBL/GenBank/DDBJ whole genome shotgun (WGS) entry which is preliminary data.</text>
</comment>
<feature type="coiled-coil region" evidence="6">
    <location>
        <begin position="271"/>
        <end position="305"/>
    </location>
</feature>
<organism evidence="9 10">
    <name type="scientific">Ponticoccus litoralis</name>
    <dbReference type="NCBI Taxonomy" id="422297"/>
    <lineage>
        <taxon>Bacteria</taxon>
        <taxon>Pseudomonadati</taxon>
        <taxon>Pseudomonadota</taxon>
        <taxon>Alphaproteobacteria</taxon>
        <taxon>Rhodobacterales</taxon>
        <taxon>Roseobacteraceae</taxon>
        <taxon>Ponticoccus</taxon>
    </lineage>
</organism>
<evidence type="ECO:0000313" key="10">
    <source>
        <dbReference type="Proteomes" id="UP001428774"/>
    </source>
</evidence>
<feature type="transmembrane region" description="Helical" evidence="7">
    <location>
        <begin position="404"/>
        <end position="423"/>
    </location>
</feature>
<keyword evidence="3 7" id="KW-0812">Transmembrane</keyword>
<evidence type="ECO:0000256" key="1">
    <source>
        <dbReference type="ARBA" id="ARBA00004651"/>
    </source>
</evidence>